<dbReference type="Proteomes" id="UP000236621">
    <property type="component" value="Unassembled WGS sequence"/>
</dbReference>
<reference evidence="2 3" key="1">
    <citation type="submission" date="2017-08" db="EMBL/GenBank/DDBJ databases">
        <title>Harnessing the power of phylogenomics to disentangle the directionality and signatures of interkingdom host jumping in the parasitic fungal genus Tolypocladium.</title>
        <authorList>
            <person name="Quandt C.A."/>
            <person name="Patterson W."/>
            <person name="Spatafora J.W."/>
        </authorList>
    </citation>
    <scope>NUCLEOTIDE SEQUENCE [LARGE SCALE GENOMIC DNA]</scope>
    <source>
        <strain evidence="2 3">CBS 113982</strain>
    </source>
</reference>
<keyword evidence="3" id="KW-1185">Reference proteome</keyword>
<dbReference type="AlphaFoldDB" id="A0A2K3QN09"/>
<comment type="caution">
    <text evidence="2">The sequence shown here is derived from an EMBL/GenBank/DDBJ whole genome shotgun (WGS) entry which is preliminary data.</text>
</comment>
<evidence type="ECO:0000256" key="1">
    <source>
        <dbReference type="SAM" id="MobiDB-lite"/>
    </source>
</evidence>
<evidence type="ECO:0000313" key="3">
    <source>
        <dbReference type="Proteomes" id="UP000236621"/>
    </source>
</evidence>
<feature type="region of interest" description="Disordered" evidence="1">
    <location>
        <begin position="1"/>
        <end position="44"/>
    </location>
</feature>
<dbReference type="STRING" id="45235.A0A2K3QN09"/>
<feature type="compositionally biased region" description="Low complexity" evidence="1">
    <location>
        <begin position="1"/>
        <end position="34"/>
    </location>
</feature>
<gene>
    <name evidence="2" type="ORF">TCAP_01160</name>
</gene>
<feature type="region of interest" description="Disordered" evidence="1">
    <location>
        <begin position="198"/>
        <end position="221"/>
    </location>
</feature>
<proteinExistence type="predicted"/>
<organism evidence="2 3">
    <name type="scientific">Tolypocladium capitatum</name>
    <dbReference type="NCBI Taxonomy" id="45235"/>
    <lineage>
        <taxon>Eukaryota</taxon>
        <taxon>Fungi</taxon>
        <taxon>Dikarya</taxon>
        <taxon>Ascomycota</taxon>
        <taxon>Pezizomycotina</taxon>
        <taxon>Sordariomycetes</taxon>
        <taxon>Hypocreomycetidae</taxon>
        <taxon>Hypocreales</taxon>
        <taxon>Ophiocordycipitaceae</taxon>
        <taxon>Tolypocladium</taxon>
    </lineage>
</organism>
<dbReference type="OrthoDB" id="5317787at2759"/>
<sequence length="221" mass="24128">AAAGASTTTANSAALSSSRSRRGSTASSSHSLSVKPPPPPPLVPTDTIQLDFGNYARVDVRRRHGKRYEFDWWGRSYAWRRAVDETLGTVSFHLVRDGKAEPVAHVVPEARGPSQVEAEERAGGWIPPCYMWISDPSVVEAVTDVADVIVATGLMALVDDCIRERWPTKKAAPLSPIRPHIGAADADDHRSRAGLRGFFSRRPSTQHSHSPLRLGRTVTVY</sequence>
<feature type="non-terminal residue" evidence="2">
    <location>
        <position position="1"/>
    </location>
</feature>
<evidence type="ECO:0000313" key="2">
    <source>
        <dbReference type="EMBL" id="PNY28919.1"/>
    </source>
</evidence>
<protein>
    <submittedName>
        <fullName evidence="2">Uncharacterized protein</fullName>
    </submittedName>
</protein>
<dbReference type="EMBL" id="NRSZ01000188">
    <property type="protein sequence ID" value="PNY28919.1"/>
    <property type="molecule type" value="Genomic_DNA"/>
</dbReference>
<accession>A0A2K3QN09</accession>
<name>A0A2K3QN09_9HYPO</name>